<proteinExistence type="predicted"/>
<gene>
    <name evidence="3" type="ORF">JYP53_10835</name>
</gene>
<evidence type="ECO:0000313" key="4">
    <source>
        <dbReference type="Proteomes" id="UP000664344"/>
    </source>
</evidence>
<dbReference type="EMBL" id="JAFKDB010000015">
    <property type="protein sequence ID" value="MBN7770394.1"/>
    <property type="molecule type" value="Genomic_DNA"/>
</dbReference>
<dbReference type="RefSeq" id="WP_029654767.1">
    <property type="nucleotide sequence ID" value="NZ_JAFKDB010000015.1"/>
</dbReference>
<dbReference type="Pfam" id="PF10986">
    <property type="entry name" value="ZrgA"/>
    <property type="match status" value="1"/>
</dbReference>
<evidence type="ECO:0000313" key="3">
    <source>
        <dbReference type="EMBL" id="MBN7770394.1"/>
    </source>
</evidence>
<organism evidence="3 4">
    <name type="scientific">Marinobacter daepoensis</name>
    <dbReference type="NCBI Taxonomy" id="262077"/>
    <lineage>
        <taxon>Bacteria</taxon>
        <taxon>Pseudomonadati</taxon>
        <taxon>Pseudomonadota</taxon>
        <taxon>Gammaproteobacteria</taxon>
        <taxon>Pseudomonadales</taxon>
        <taxon>Marinobacteraceae</taxon>
        <taxon>Marinobacter</taxon>
    </lineage>
</organism>
<accession>A0ABS3BEY0</accession>
<evidence type="ECO:0000256" key="1">
    <source>
        <dbReference type="SAM" id="MobiDB-lite"/>
    </source>
</evidence>
<dbReference type="Proteomes" id="UP000664344">
    <property type="component" value="Unassembled WGS sequence"/>
</dbReference>
<comment type="caution">
    <text evidence="3">The sequence shown here is derived from an EMBL/GenBank/DDBJ whole genome shotgun (WGS) entry which is preliminary data.</text>
</comment>
<name>A0ABS3BEY0_9GAMM</name>
<evidence type="ECO:0000256" key="2">
    <source>
        <dbReference type="SAM" id="SignalP"/>
    </source>
</evidence>
<feature type="chain" id="PRO_5047368194" evidence="2">
    <location>
        <begin position="26"/>
        <end position="186"/>
    </location>
</feature>
<dbReference type="InterPro" id="IPR021253">
    <property type="entry name" value="ZrgA-like"/>
</dbReference>
<protein>
    <submittedName>
        <fullName evidence="3">DUF2796 domain-containing protein</fullName>
    </submittedName>
</protein>
<reference evidence="3 4" key="1">
    <citation type="submission" date="2021-02" db="EMBL/GenBank/DDBJ databases">
        <title>PHA producing bacteria isolated from coastal sediment in Guangdong, Shenzhen.</title>
        <authorList>
            <person name="Zheng W."/>
            <person name="Yu S."/>
            <person name="Huang Y."/>
        </authorList>
    </citation>
    <scope>NUCLEOTIDE SEQUENCE [LARGE SCALE GENOMIC DNA]</scope>
    <source>
        <strain evidence="3 4">TN21-5</strain>
    </source>
</reference>
<feature type="signal peptide" evidence="2">
    <location>
        <begin position="1"/>
        <end position="25"/>
    </location>
</feature>
<keyword evidence="4" id="KW-1185">Reference proteome</keyword>
<keyword evidence="2" id="KW-0732">Signal</keyword>
<sequence>MPLKHSVAHPLFTAIAALLSLHATASDNPGAHQHGFAELQIAIEDNRADILLLSPAYNLLGFEHQPRTSGQHQQLQALNQWATTTPLLNTPENTCRITGASFQGDSSQDAGNGHSHHDHAHHDNGHSDLEITQSLICEGLTGHRTLTTPLTAQFPALEQLKIQWVGTSGQGATRLERGQSQFDINH</sequence>
<feature type="region of interest" description="Disordered" evidence="1">
    <location>
        <begin position="101"/>
        <end position="126"/>
    </location>
</feature>